<sequence length="264" mass="29311">MNRLRDRLWVGFQQLRRSPPGQLSAFLTSLTVQVIQVGCLVHLVMNRVVSVGQCSGPSMYPTLSHKHTLVLLDHWSILGLRLRKKAPSIARGDIVVLNSPVDVDGVVCKRVIGLEGDKICFDPSGEWGETAKDDYVIVPSGHKLWTCVQRYAEGQSHRNAVPTPEMAAQSTRRAKYIDRYAGHRNNDSREPPNAIAQLARPTDPASCYLSPPDQQTRLLAPRPVESDDRQGGAHQASDAVTGCTVEQTWLEEQSDGENQRESRK</sequence>
<dbReference type="OrthoDB" id="308440at2759"/>
<dbReference type="RefSeq" id="XP_014566968.1">
    <property type="nucleotide sequence ID" value="XM_014711482.1"/>
</dbReference>
<protein>
    <recommendedName>
        <fullName evidence="7">Peptidase S26 domain-containing protein</fullName>
    </recommendedName>
</protein>
<keyword evidence="5" id="KW-0472">Membrane</keyword>
<dbReference type="GO" id="GO:0006627">
    <property type="term" value="P:protein processing involved in protein targeting to mitochondrion"/>
    <property type="evidence" value="ECO:0007669"/>
    <property type="project" value="TreeGrafter"/>
</dbReference>
<evidence type="ECO:0000256" key="3">
    <source>
        <dbReference type="ARBA" id="ARBA00022801"/>
    </source>
</evidence>
<dbReference type="GO" id="GO:0042720">
    <property type="term" value="C:mitochondrial inner membrane peptidase complex"/>
    <property type="evidence" value="ECO:0007669"/>
    <property type="project" value="TreeGrafter"/>
</dbReference>
<evidence type="ECO:0000256" key="6">
    <source>
        <dbReference type="SAM" id="MobiDB-lite"/>
    </source>
</evidence>
<dbReference type="InterPro" id="IPR036286">
    <property type="entry name" value="LexA/Signal_pep-like_sf"/>
</dbReference>
<feature type="domain" description="Peptidase S26" evidence="7">
    <location>
        <begin position="31"/>
        <end position="122"/>
    </location>
</feature>
<dbReference type="InterPro" id="IPR052064">
    <property type="entry name" value="Mito_IMP1_subunit"/>
</dbReference>
<organism evidence="8 9">
    <name type="scientific">Mixia osmundae (strain CBS 9802 / IAM 14324 / JCM 22182 / KY 12970)</name>
    <dbReference type="NCBI Taxonomy" id="764103"/>
    <lineage>
        <taxon>Eukaryota</taxon>
        <taxon>Fungi</taxon>
        <taxon>Dikarya</taxon>
        <taxon>Basidiomycota</taxon>
        <taxon>Pucciniomycotina</taxon>
        <taxon>Mixiomycetes</taxon>
        <taxon>Mixiales</taxon>
        <taxon>Mixiaceae</taxon>
        <taxon>Mixia</taxon>
    </lineage>
</organism>
<evidence type="ECO:0000256" key="4">
    <source>
        <dbReference type="ARBA" id="ARBA00023128"/>
    </source>
</evidence>
<evidence type="ECO:0000256" key="5">
    <source>
        <dbReference type="ARBA" id="ARBA00023136"/>
    </source>
</evidence>
<gene>
    <name evidence="8" type="primary">Mo05478</name>
    <name evidence="8" type="ORF">E5Q_05478</name>
</gene>
<dbReference type="CDD" id="cd06530">
    <property type="entry name" value="S26_SPase_I"/>
    <property type="match status" value="1"/>
</dbReference>
<dbReference type="STRING" id="764103.G7E7I0"/>
<keyword evidence="4" id="KW-0496">Mitochondrion</keyword>
<name>G7E7I0_MIXOS</name>
<comment type="caution">
    <text evidence="8">The sequence shown here is derived from an EMBL/GenBank/DDBJ whole genome shotgun (WGS) entry which is preliminary data.</text>
</comment>
<proteinExistence type="predicted"/>
<reference evidence="8 9" key="2">
    <citation type="journal article" date="2012" name="Open Biol.">
        <title>Characteristics of nucleosomes and linker DNA regions on the genome of the basidiomycete Mixia osmundae revealed by mono- and dinucleosome mapping.</title>
        <authorList>
            <person name="Nishida H."/>
            <person name="Kondo S."/>
            <person name="Matsumoto T."/>
            <person name="Suzuki Y."/>
            <person name="Yoshikawa H."/>
            <person name="Taylor T.D."/>
            <person name="Sugiyama J."/>
        </authorList>
    </citation>
    <scope>NUCLEOTIDE SEQUENCE [LARGE SCALE GENOMIC DNA]</scope>
    <source>
        <strain evidence="9">CBS 9802 / IAM 14324 / JCM 22182 / KY 12970</strain>
    </source>
</reference>
<dbReference type="SUPFAM" id="SSF51306">
    <property type="entry name" value="LexA/Signal peptidase"/>
    <property type="match status" value="1"/>
</dbReference>
<dbReference type="EMBL" id="BABT02000165">
    <property type="protein sequence ID" value="GAA98790.1"/>
    <property type="molecule type" value="Genomic_DNA"/>
</dbReference>
<keyword evidence="2" id="KW-0999">Mitochondrion inner membrane</keyword>
<accession>G7E7I0</accession>
<dbReference type="InParanoid" id="G7E7I0"/>
<dbReference type="Pfam" id="PF10502">
    <property type="entry name" value="Peptidase_S26"/>
    <property type="match status" value="1"/>
</dbReference>
<dbReference type="AlphaFoldDB" id="G7E7I0"/>
<dbReference type="PANTHER" id="PTHR12383:SF16">
    <property type="entry name" value="MITOCHONDRIAL INNER MEMBRANE PROTEASE SUBUNIT 1"/>
    <property type="match status" value="1"/>
</dbReference>
<dbReference type="GO" id="GO:0004252">
    <property type="term" value="F:serine-type endopeptidase activity"/>
    <property type="evidence" value="ECO:0007669"/>
    <property type="project" value="InterPro"/>
</dbReference>
<comment type="subcellular location">
    <subcellularLocation>
        <location evidence="1">Mitochondrion inner membrane</location>
    </subcellularLocation>
</comment>
<evidence type="ECO:0000256" key="1">
    <source>
        <dbReference type="ARBA" id="ARBA00004273"/>
    </source>
</evidence>
<dbReference type="InterPro" id="IPR019533">
    <property type="entry name" value="Peptidase_S26"/>
</dbReference>
<dbReference type="PANTHER" id="PTHR12383">
    <property type="entry name" value="PROTEASE FAMILY S26 MITOCHONDRIAL INNER MEMBRANE PROTEASE-RELATED"/>
    <property type="match status" value="1"/>
</dbReference>
<evidence type="ECO:0000313" key="9">
    <source>
        <dbReference type="Proteomes" id="UP000009131"/>
    </source>
</evidence>
<feature type="region of interest" description="Disordered" evidence="6">
    <location>
        <begin position="220"/>
        <end position="264"/>
    </location>
</feature>
<dbReference type="eggNOG" id="KOG0171">
    <property type="taxonomic scope" value="Eukaryota"/>
</dbReference>
<evidence type="ECO:0000313" key="8">
    <source>
        <dbReference type="EMBL" id="GAA98790.1"/>
    </source>
</evidence>
<keyword evidence="3" id="KW-0378">Hydrolase</keyword>
<dbReference type="HOGENOM" id="CLU_1054047_0_0_1"/>
<evidence type="ECO:0000256" key="2">
    <source>
        <dbReference type="ARBA" id="ARBA00022792"/>
    </source>
</evidence>
<dbReference type="Gene3D" id="2.10.109.10">
    <property type="entry name" value="Umud Fragment, subunit A"/>
    <property type="match status" value="1"/>
</dbReference>
<keyword evidence="9" id="KW-1185">Reference proteome</keyword>
<dbReference type="GO" id="GO:0006465">
    <property type="term" value="P:signal peptide processing"/>
    <property type="evidence" value="ECO:0007669"/>
    <property type="project" value="InterPro"/>
</dbReference>
<evidence type="ECO:0000259" key="7">
    <source>
        <dbReference type="Pfam" id="PF10502"/>
    </source>
</evidence>
<dbReference type="Proteomes" id="UP000009131">
    <property type="component" value="Unassembled WGS sequence"/>
</dbReference>
<reference evidence="8 9" key="1">
    <citation type="journal article" date="2011" name="J. Gen. Appl. Microbiol.">
        <title>Draft genome sequencing of the enigmatic basidiomycete Mixia osmundae.</title>
        <authorList>
            <person name="Nishida H."/>
            <person name="Nagatsuka Y."/>
            <person name="Sugiyama J."/>
        </authorList>
    </citation>
    <scope>NUCLEOTIDE SEQUENCE [LARGE SCALE GENOMIC DNA]</scope>
    <source>
        <strain evidence="9">CBS 9802 / IAM 14324 / JCM 22182 / KY 12970</strain>
    </source>
</reference>